<protein>
    <recommendedName>
        <fullName evidence="1">Lipase maturation factor</fullName>
    </recommendedName>
</protein>
<dbReference type="OrthoDB" id="9909540at2759"/>
<dbReference type="InParanoid" id="A0A1X7TE66"/>
<keyword evidence="1" id="KW-0256">Endoplasmic reticulum</keyword>
<dbReference type="GO" id="GO:0051604">
    <property type="term" value="P:protein maturation"/>
    <property type="evidence" value="ECO:0007669"/>
    <property type="project" value="InterPro"/>
</dbReference>
<reference evidence="3" key="1">
    <citation type="submission" date="2017-05" db="UniProtKB">
        <authorList>
            <consortium name="EnsemblMetazoa"/>
        </authorList>
    </citation>
    <scope>IDENTIFICATION</scope>
</reference>
<comment type="similarity">
    <text evidence="1">Belongs to the lipase maturation factor family.</text>
</comment>
<comment type="subcellular location">
    <subcellularLocation>
        <location evidence="1">Endoplasmic reticulum membrane</location>
        <topology evidence="1">Multi-pass membrane protein</topology>
    </subcellularLocation>
</comment>
<dbReference type="Pfam" id="PF06762">
    <property type="entry name" value="LMF1"/>
    <property type="match status" value="1"/>
</dbReference>
<dbReference type="GO" id="GO:0005789">
    <property type="term" value="C:endoplasmic reticulum membrane"/>
    <property type="evidence" value="ECO:0007669"/>
    <property type="project" value="UniProtKB-SubCell"/>
</dbReference>
<evidence type="ECO:0000256" key="1">
    <source>
        <dbReference type="RuleBase" id="RU361229"/>
    </source>
</evidence>
<evidence type="ECO:0000259" key="2">
    <source>
        <dbReference type="Pfam" id="PF06762"/>
    </source>
</evidence>
<accession>A0A1X7TE66</accession>
<evidence type="ECO:0000313" key="3">
    <source>
        <dbReference type="EnsemblMetazoa" id="Aqu2.1.12899_001"/>
    </source>
</evidence>
<organism evidence="3">
    <name type="scientific">Amphimedon queenslandica</name>
    <name type="common">Sponge</name>
    <dbReference type="NCBI Taxonomy" id="400682"/>
    <lineage>
        <taxon>Eukaryota</taxon>
        <taxon>Metazoa</taxon>
        <taxon>Porifera</taxon>
        <taxon>Demospongiae</taxon>
        <taxon>Heteroscleromorpha</taxon>
        <taxon>Haplosclerida</taxon>
        <taxon>Niphatidae</taxon>
        <taxon>Amphimedon</taxon>
    </lineage>
</organism>
<sequence>MMKQGISYCTLLEQTAPRKKLAPTNSLIPSKYSREHRQYSFGWESQLLEMGFLAMFLSPVLSLSQFSRHTPTSWTNVWGNCWMIFRIIIGAVKGAPAYDKCQHHDTIRKPSQVGDIDNYSKLNMGQQVLSFDGRSIAFLYSVVTMEGILEQYKFKHYDCTLSEYCLIRHCAGKVMVQDIN</sequence>
<dbReference type="EnsemblMetazoa" id="Aqu2.1.12899_001">
    <property type="protein sequence ID" value="Aqu2.1.12899_001"/>
    <property type="gene ID" value="Aqu2.1.12899"/>
</dbReference>
<dbReference type="InterPro" id="IPR057434">
    <property type="entry name" value="LMF1/2_N"/>
</dbReference>
<feature type="domain" description="Lipase maturation factor 1/2 N-terminal" evidence="2">
    <location>
        <begin position="39"/>
        <end position="91"/>
    </location>
</feature>
<comment type="function">
    <text evidence="1">Involved in the maturation of specific proteins in the endoplasmic reticulum.</text>
</comment>
<name>A0A1X7TE66_AMPQE</name>
<dbReference type="AlphaFoldDB" id="A0A1X7TE66"/>
<proteinExistence type="inferred from homology"/>